<feature type="non-terminal residue" evidence="1">
    <location>
        <position position="380"/>
    </location>
</feature>
<reference evidence="1 2" key="1">
    <citation type="journal article" date="2019" name="Nat. Ecol. Evol.">
        <title>Megaphylogeny resolves global patterns of mushroom evolution.</title>
        <authorList>
            <person name="Varga T."/>
            <person name="Krizsan K."/>
            <person name="Foldi C."/>
            <person name="Dima B."/>
            <person name="Sanchez-Garcia M."/>
            <person name="Sanchez-Ramirez S."/>
            <person name="Szollosi G.J."/>
            <person name="Szarkandi J.G."/>
            <person name="Papp V."/>
            <person name="Albert L."/>
            <person name="Andreopoulos W."/>
            <person name="Angelini C."/>
            <person name="Antonin V."/>
            <person name="Barry K.W."/>
            <person name="Bougher N.L."/>
            <person name="Buchanan P."/>
            <person name="Buyck B."/>
            <person name="Bense V."/>
            <person name="Catcheside P."/>
            <person name="Chovatia M."/>
            <person name="Cooper J."/>
            <person name="Damon W."/>
            <person name="Desjardin D."/>
            <person name="Finy P."/>
            <person name="Geml J."/>
            <person name="Haridas S."/>
            <person name="Hughes K."/>
            <person name="Justo A."/>
            <person name="Karasinski D."/>
            <person name="Kautmanova I."/>
            <person name="Kiss B."/>
            <person name="Kocsube S."/>
            <person name="Kotiranta H."/>
            <person name="LaButti K.M."/>
            <person name="Lechner B.E."/>
            <person name="Liimatainen K."/>
            <person name="Lipzen A."/>
            <person name="Lukacs Z."/>
            <person name="Mihaltcheva S."/>
            <person name="Morgado L.N."/>
            <person name="Niskanen T."/>
            <person name="Noordeloos M.E."/>
            <person name="Ohm R.A."/>
            <person name="Ortiz-Santana B."/>
            <person name="Ovrebo C."/>
            <person name="Racz N."/>
            <person name="Riley R."/>
            <person name="Savchenko A."/>
            <person name="Shiryaev A."/>
            <person name="Soop K."/>
            <person name="Spirin V."/>
            <person name="Szebenyi C."/>
            <person name="Tomsovsky M."/>
            <person name="Tulloss R.E."/>
            <person name="Uehling J."/>
            <person name="Grigoriev I.V."/>
            <person name="Vagvolgyi C."/>
            <person name="Papp T."/>
            <person name="Martin F.M."/>
            <person name="Miettinen O."/>
            <person name="Hibbett D.S."/>
            <person name="Nagy L.G."/>
        </authorList>
    </citation>
    <scope>NUCLEOTIDE SEQUENCE [LARGE SCALE GENOMIC DNA]</scope>
    <source>
        <strain evidence="1 2">NL-1719</strain>
    </source>
</reference>
<name>A0ACD3AFV2_9AGAR</name>
<keyword evidence="2" id="KW-1185">Reference proteome</keyword>
<gene>
    <name evidence="1" type="ORF">BDN72DRAFT_774602</name>
</gene>
<evidence type="ECO:0000313" key="1">
    <source>
        <dbReference type="EMBL" id="TFK64421.1"/>
    </source>
</evidence>
<dbReference type="EMBL" id="ML208475">
    <property type="protein sequence ID" value="TFK64421.1"/>
    <property type="molecule type" value="Genomic_DNA"/>
</dbReference>
<organism evidence="1 2">
    <name type="scientific">Pluteus cervinus</name>
    <dbReference type="NCBI Taxonomy" id="181527"/>
    <lineage>
        <taxon>Eukaryota</taxon>
        <taxon>Fungi</taxon>
        <taxon>Dikarya</taxon>
        <taxon>Basidiomycota</taxon>
        <taxon>Agaricomycotina</taxon>
        <taxon>Agaricomycetes</taxon>
        <taxon>Agaricomycetidae</taxon>
        <taxon>Agaricales</taxon>
        <taxon>Pluteineae</taxon>
        <taxon>Pluteaceae</taxon>
        <taxon>Pluteus</taxon>
    </lineage>
</organism>
<dbReference type="Proteomes" id="UP000308600">
    <property type="component" value="Unassembled WGS sequence"/>
</dbReference>
<evidence type="ECO:0000313" key="2">
    <source>
        <dbReference type="Proteomes" id="UP000308600"/>
    </source>
</evidence>
<accession>A0ACD3AFV2</accession>
<sequence>MISCWELQRISLRLTKIFQAPDLPFGGINLIFAGDFAQLPPPFRGVGSALYSGDVGLKATTAEGQKGASGKALWHQVTTVVLLRKNMRQIGSSIRNQRFRTALANMRYKACTQDDIDILSTCCHSNGKHGPKIYDSRFRNVSIITALNICKDRINELGSIRFASETNQHRHTFYSNDTLSLGKKTAQKKKAYNGQLTEKIQEMLWDMYPTFTDNIPGKLELCFGLPVMIRHNFATELCITKGQEGEVYGWTYKLGNRNQKILDTLFVKLVNPPQNVQFDHLPPNVVPVPSTTSTIDCLLKNDAHISITRVQVAIVPNFAMTDYASQGKTRASNVVHLNNCRNHQSIYTALSRGTSIEGTLIMDGLNVKKITGGCTGSLRQ</sequence>
<proteinExistence type="predicted"/>
<protein>
    <submittedName>
        <fullName evidence="1">Uncharacterized protein</fullName>
    </submittedName>
</protein>